<protein>
    <submittedName>
        <fullName evidence="1">Uncharacterized protein</fullName>
    </submittedName>
</protein>
<accession>A0A4U5M361</accession>
<evidence type="ECO:0000313" key="2">
    <source>
        <dbReference type="Proteomes" id="UP000298663"/>
    </source>
</evidence>
<comment type="caution">
    <text evidence="1">The sequence shown here is derived from an EMBL/GenBank/DDBJ whole genome shotgun (WGS) entry which is preliminary data.</text>
</comment>
<sequence>MTIKVIYNFGHLPDSSIVDFATFMGYAVLHVGVRPALYLMLNGYDKSLLLLIVENTLIFEHYKRLLLFSSASHTIGLLCAEAS</sequence>
<dbReference type="EMBL" id="AZBU02000010">
    <property type="protein sequence ID" value="TKR62813.1"/>
    <property type="molecule type" value="Genomic_DNA"/>
</dbReference>
<gene>
    <name evidence="1" type="ORF">L596_026727</name>
</gene>
<proteinExistence type="predicted"/>
<evidence type="ECO:0000313" key="1">
    <source>
        <dbReference type="EMBL" id="TKR62813.1"/>
    </source>
</evidence>
<dbReference type="AlphaFoldDB" id="A0A4U5M361"/>
<reference evidence="1 2" key="1">
    <citation type="journal article" date="2015" name="Genome Biol.">
        <title>Comparative genomics of Steinernema reveals deeply conserved gene regulatory networks.</title>
        <authorList>
            <person name="Dillman A.R."/>
            <person name="Macchietto M."/>
            <person name="Porter C.F."/>
            <person name="Rogers A."/>
            <person name="Williams B."/>
            <person name="Antoshechkin I."/>
            <person name="Lee M.M."/>
            <person name="Goodwin Z."/>
            <person name="Lu X."/>
            <person name="Lewis E.E."/>
            <person name="Goodrich-Blair H."/>
            <person name="Stock S.P."/>
            <person name="Adams B.J."/>
            <person name="Sternberg P.W."/>
            <person name="Mortazavi A."/>
        </authorList>
    </citation>
    <scope>NUCLEOTIDE SEQUENCE [LARGE SCALE GENOMIC DNA]</scope>
    <source>
        <strain evidence="1 2">ALL</strain>
    </source>
</reference>
<name>A0A4U5M361_STECR</name>
<dbReference type="Proteomes" id="UP000298663">
    <property type="component" value="Unassembled WGS sequence"/>
</dbReference>
<reference evidence="1 2" key="2">
    <citation type="journal article" date="2019" name="G3 (Bethesda)">
        <title>Hybrid Assembly of the Genome of the Entomopathogenic Nematode Steinernema carpocapsae Identifies the X-Chromosome.</title>
        <authorList>
            <person name="Serra L."/>
            <person name="Macchietto M."/>
            <person name="Macias-Munoz A."/>
            <person name="McGill C.J."/>
            <person name="Rodriguez I.M."/>
            <person name="Rodriguez B."/>
            <person name="Murad R."/>
            <person name="Mortazavi A."/>
        </authorList>
    </citation>
    <scope>NUCLEOTIDE SEQUENCE [LARGE SCALE GENOMIC DNA]</scope>
    <source>
        <strain evidence="1 2">ALL</strain>
    </source>
</reference>
<organism evidence="1 2">
    <name type="scientific">Steinernema carpocapsae</name>
    <name type="common">Entomopathogenic nematode</name>
    <dbReference type="NCBI Taxonomy" id="34508"/>
    <lineage>
        <taxon>Eukaryota</taxon>
        <taxon>Metazoa</taxon>
        <taxon>Ecdysozoa</taxon>
        <taxon>Nematoda</taxon>
        <taxon>Chromadorea</taxon>
        <taxon>Rhabditida</taxon>
        <taxon>Tylenchina</taxon>
        <taxon>Panagrolaimomorpha</taxon>
        <taxon>Strongyloidoidea</taxon>
        <taxon>Steinernematidae</taxon>
        <taxon>Steinernema</taxon>
    </lineage>
</organism>
<keyword evidence="2" id="KW-1185">Reference proteome</keyword>